<feature type="region of interest" description="Disordered" evidence="1">
    <location>
        <begin position="261"/>
        <end position="292"/>
    </location>
</feature>
<feature type="compositionally biased region" description="Basic and acidic residues" evidence="1">
    <location>
        <begin position="314"/>
        <end position="323"/>
    </location>
</feature>
<feature type="region of interest" description="Disordered" evidence="1">
    <location>
        <begin position="568"/>
        <end position="593"/>
    </location>
</feature>
<evidence type="ECO:0000313" key="2">
    <source>
        <dbReference type="EMBL" id="KAK7756159.1"/>
    </source>
</evidence>
<dbReference type="Proteomes" id="UP001320420">
    <property type="component" value="Unassembled WGS sequence"/>
</dbReference>
<comment type="caution">
    <text evidence="2">The sequence shown here is derived from an EMBL/GenBank/DDBJ whole genome shotgun (WGS) entry which is preliminary data.</text>
</comment>
<proteinExistence type="predicted"/>
<evidence type="ECO:0000256" key="1">
    <source>
        <dbReference type="SAM" id="MobiDB-lite"/>
    </source>
</evidence>
<name>A0AAN9UV78_9PEZI</name>
<feature type="region of interest" description="Disordered" evidence="1">
    <location>
        <begin position="314"/>
        <end position="334"/>
    </location>
</feature>
<feature type="region of interest" description="Disordered" evidence="1">
    <location>
        <begin position="459"/>
        <end position="479"/>
    </location>
</feature>
<organism evidence="2 3">
    <name type="scientific">Diatrype stigma</name>
    <dbReference type="NCBI Taxonomy" id="117547"/>
    <lineage>
        <taxon>Eukaryota</taxon>
        <taxon>Fungi</taxon>
        <taxon>Dikarya</taxon>
        <taxon>Ascomycota</taxon>
        <taxon>Pezizomycotina</taxon>
        <taxon>Sordariomycetes</taxon>
        <taxon>Xylariomycetidae</taxon>
        <taxon>Xylariales</taxon>
        <taxon>Diatrypaceae</taxon>
        <taxon>Diatrype</taxon>
    </lineage>
</organism>
<accession>A0AAN9UV78</accession>
<feature type="compositionally biased region" description="Basic and acidic residues" evidence="1">
    <location>
        <begin position="466"/>
        <end position="479"/>
    </location>
</feature>
<dbReference type="AlphaFoldDB" id="A0AAN9UV78"/>
<keyword evidence="3" id="KW-1185">Reference proteome</keyword>
<dbReference type="EMBL" id="JAKJXP020000008">
    <property type="protein sequence ID" value="KAK7756159.1"/>
    <property type="molecule type" value="Genomic_DNA"/>
</dbReference>
<feature type="compositionally biased region" description="Acidic residues" evidence="1">
    <location>
        <begin position="505"/>
        <end position="516"/>
    </location>
</feature>
<feature type="region of interest" description="Disordered" evidence="1">
    <location>
        <begin position="500"/>
        <end position="528"/>
    </location>
</feature>
<evidence type="ECO:0000313" key="3">
    <source>
        <dbReference type="Proteomes" id="UP001320420"/>
    </source>
</evidence>
<reference evidence="2 3" key="1">
    <citation type="submission" date="2024-02" db="EMBL/GenBank/DDBJ databases">
        <title>De novo assembly and annotation of 12 fungi associated with fruit tree decline syndrome in Ontario, Canada.</title>
        <authorList>
            <person name="Sulman M."/>
            <person name="Ellouze W."/>
            <person name="Ilyukhin E."/>
        </authorList>
    </citation>
    <scope>NUCLEOTIDE SEQUENCE [LARGE SCALE GENOMIC DNA]</scope>
    <source>
        <strain evidence="2 3">M11/M66-122</strain>
    </source>
</reference>
<gene>
    <name evidence="2" type="ORF">SLS62_001751</name>
</gene>
<sequence length="626" mass="71728">MIPPCNHPSGDVDPGDRTKYWMDFVNELEVVFINNYNIELERAGAYQSSTEVFLSFYRTVINGLGGLFDEQCYNGSDKNTMADGHPFSRALYLLDECWEHVRLNRETLRGEIIALRRILREIGSAPWKNLHPRVNTHVLNMFMLLSEMSPTAQESWDGDDLRDSEDFQKLFDDFQQNGAQNLTNEASCSVLILRSQRTLELAIEALGLPPTLALIPRDLLDDEQNPTYLHYPSTAPEFLYGRNGHRGILHVKHAFGGPITADEQTRMNAAARRRSRGNDGEATQPPKRRRRNATYTLALENVEADLVNMECDAGRESERRRPNQDLLVTPTNPYTPEVLDRYDGDFSAAIGDTNREFFLRDDPPTTPEGRNAMLDRLSNAIGEQRAAAREFDSGNNNLQLKRARVAAFKIKYMRALYMKLLLMKDPPLSDAAMRRALALRLEDWRLHEEIWNTADVKAVGRRSKTKSREANREKRRQLQHDIRRRAKNAVKWEAMEEALTTGAPAEEEAVAEEPEGVVEPQGRPGQPRNAWVIDRIMGKHRPGRSVLYNKRLEQAREKWRRARIDARSRGLPEPPKPVLRDTGAEPYALEGPPGHEQLPVGTVWEKLQYMIVLTHWRIYQGRLIPR</sequence>
<protein>
    <submittedName>
        <fullName evidence="2">Uncharacterized protein</fullName>
    </submittedName>
</protein>